<dbReference type="STRING" id="1121959.SAMN02746009_03594"/>
<keyword evidence="2" id="KW-1185">Reference proteome</keyword>
<dbReference type="AlphaFoldDB" id="A0A1M7EFJ8"/>
<accession>A0A1M7EFJ8</accession>
<dbReference type="OrthoDB" id="800063at2"/>
<protein>
    <submittedName>
        <fullName evidence="1">Uncharacterized protein</fullName>
    </submittedName>
</protein>
<dbReference type="RefSeq" id="WP_139252401.1">
    <property type="nucleotide sequence ID" value="NZ_FRAS01000025.1"/>
</dbReference>
<proteinExistence type="predicted"/>
<sequence length="1020" mass="115001">MTYYEWNNLIGDLLFKTSRVNQEVFLFLSREQIVEAAWPKAAATPDEFNVEEGESLTGEHIWRTFLACVRSGPVGVGGQKAGIVQRAYNCYKQWEMLREKGDTAGSRLLRQNGSIQQVRYPAHLTYLILLTMPLGGDTELRDTRGYYKILDKWLRSNALLSGQGEDERKLQQDIYSLDDRKGWQAMWQVLETWSLGECGGQQGIVRSRASNWLAWPYVSWPLAQCLLSPRVLQQLRQFFVNSNLAPNMVLSGQRMRELLLRSKPGILDLPKLTRESLSRPDNELGKSVVEMVLGLFRAWDGSSNFTKYRTESSSGRPERIVERGDAAAELLPFLQLDRASKRVSWQHRVRIRVAVPLPDDLQLVGENYSMAECHTATPGWSTPLPGLSLHKTHRLEDNRNRWHCVYQPADIQLFVLASRYHLPYWAPVSVLEQGTEMLLLCRDIRQAYGIRKWGESFQTTGVFQELVGYSGLPDGYSLFKLKNPVGICPELNNIPAAENEGRIVAEGGLAWEYRRYLADLPPAFRLFNTESKQPLFIRYDSDGDTASLLQDAEDGARWLLPVSTRCNDTFVVVAPGRNLSSDGLRYTLTQAVAKVESRTIRRGPYNDDLRLLPGEQAVAEGDVVYYDGHRLSLSRMPVKDPAHLWALPPDWGANPATTLLEKIKLQTIPYDAIFTPVAGTESHTCQVASRGRDGLLHLLTTKGRLTLEEFSRAYDAVWLDQHPEGRQQLPTVRQKRSVMRLYAQMGFGDYGYRRNGEQITSLPPYLLPLPTKEAATWRMLLTGGRTPALLAGIRACISEQTPEVNIQIIGPEVGNDHLLLPDSVILTAPAHSAEETLETLAQKCGIQYAGFGAKVPAELVLFAGSLTQYRRTLVPSESYVRDGWRKLIFNPATLEWDDVEVSDIAYKQQACLVEYQLSDFERRYAWWYGGQPHRVDKNWGRYLALQAAGKRVIRHGNGEVLVPVLAPLPDLLAKALVLLSGQAPAASWRDVGGVSRKCDVYRQPGAGLLIHRIIKHLNQD</sequence>
<name>A0A1M7EFJ8_9BACT</name>
<evidence type="ECO:0000313" key="2">
    <source>
        <dbReference type="Proteomes" id="UP000183947"/>
    </source>
</evidence>
<gene>
    <name evidence="1" type="ORF">SAMN02746009_03594</name>
</gene>
<evidence type="ECO:0000313" key="1">
    <source>
        <dbReference type="EMBL" id="SHL90555.1"/>
    </source>
</evidence>
<dbReference type="EMBL" id="FRAS01000025">
    <property type="protein sequence ID" value="SHL90555.1"/>
    <property type="molecule type" value="Genomic_DNA"/>
</dbReference>
<reference evidence="2" key="1">
    <citation type="submission" date="2016-11" db="EMBL/GenBank/DDBJ databases">
        <authorList>
            <person name="Varghese N."/>
            <person name="Submissions S."/>
        </authorList>
    </citation>
    <scope>NUCLEOTIDE SEQUENCE [LARGE SCALE GENOMIC DNA]</scope>
    <source>
        <strain evidence="2">DSM 18569</strain>
    </source>
</reference>
<organism evidence="1 2">
    <name type="scientific">Hymenobacter psychrotolerans DSM 18569</name>
    <dbReference type="NCBI Taxonomy" id="1121959"/>
    <lineage>
        <taxon>Bacteria</taxon>
        <taxon>Pseudomonadati</taxon>
        <taxon>Bacteroidota</taxon>
        <taxon>Cytophagia</taxon>
        <taxon>Cytophagales</taxon>
        <taxon>Hymenobacteraceae</taxon>
        <taxon>Hymenobacter</taxon>
    </lineage>
</organism>
<dbReference type="Proteomes" id="UP000183947">
    <property type="component" value="Unassembled WGS sequence"/>
</dbReference>